<proteinExistence type="predicted"/>
<sequence length="147" mass="16675">MPGVESMGHGSQFTYFLTAPMQAFCQLAGITSDIDTVSSLFEELTIRYFLKKIISRVGFVLLGFQDTYANAENILFSALEEYEGILCTSVGLNNVWGQILPDPFLRRLILRFIFCRAVLFYFHSDEHEHLPTCLPSLPESVSQTQRP</sequence>
<dbReference type="AlphaFoldDB" id="A0A804MP23"/>
<dbReference type="Proteomes" id="UP000007305">
    <property type="component" value="Chromosome 2"/>
</dbReference>
<evidence type="ECO:0000313" key="1">
    <source>
        <dbReference type="EnsemblPlants" id="Zm00001eb101310_P001"/>
    </source>
</evidence>
<dbReference type="Gramene" id="Zm00001eb101310_T001">
    <property type="protein sequence ID" value="Zm00001eb101310_P001"/>
    <property type="gene ID" value="Zm00001eb101310"/>
</dbReference>
<protein>
    <submittedName>
        <fullName evidence="1">Uncharacterized protein</fullName>
    </submittedName>
</protein>
<dbReference type="PANTHER" id="PTHR21243">
    <property type="entry name" value="PROTEIN SCAI"/>
    <property type="match status" value="1"/>
</dbReference>
<dbReference type="Pfam" id="PF12070">
    <property type="entry name" value="SCAI"/>
    <property type="match status" value="2"/>
</dbReference>
<dbReference type="GO" id="GO:0006351">
    <property type="term" value="P:DNA-templated transcription"/>
    <property type="evidence" value="ECO:0007669"/>
    <property type="project" value="InterPro"/>
</dbReference>
<reference evidence="2" key="1">
    <citation type="submission" date="2015-12" db="EMBL/GenBank/DDBJ databases">
        <title>Update maize B73 reference genome by single molecule sequencing technologies.</title>
        <authorList>
            <consortium name="Maize Genome Sequencing Project"/>
            <person name="Ware D."/>
        </authorList>
    </citation>
    <scope>NUCLEOTIDE SEQUENCE [LARGE SCALE GENOMIC DNA]</scope>
    <source>
        <strain evidence="2">cv. B73</strain>
    </source>
</reference>
<reference evidence="1" key="3">
    <citation type="submission" date="2021-05" db="UniProtKB">
        <authorList>
            <consortium name="EnsemblPlants"/>
        </authorList>
    </citation>
    <scope>IDENTIFICATION</scope>
    <source>
        <strain evidence="1">cv. B73</strain>
    </source>
</reference>
<accession>A0A804MP23</accession>
<evidence type="ECO:0000313" key="2">
    <source>
        <dbReference type="Proteomes" id="UP000007305"/>
    </source>
</evidence>
<dbReference type="InterPro" id="IPR022709">
    <property type="entry name" value="SCAI"/>
</dbReference>
<organism evidence="1 2">
    <name type="scientific">Zea mays</name>
    <name type="common">Maize</name>
    <dbReference type="NCBI Taxonomy" id="4577"/>
    <lineage>
        <taxon>Eukaryota</taxon>
        <taxon>Viridiplantae</taxon>
        <taxon>Streptophyta</taxon>
        <taxon>Embryophyta</taxon>
        <taxon>Tracheophyta</taxon>
        <taxon>Spermatophyta</taxon>
        <taxon>Magnoliopsida</taxon>
        <taxon>Liliopsida</taxon>
        <taxon>Poales</taxon>
        <taxon>Poaceae</taxon>
        <taxon>PACMAD clade</taxon>
        <taxon>Panicoideae</taxon>
        <taxon>Andropogonodae</taxon>
        <taxon>Andropogoneae</taxon>
        <taxon>Tripsacinae</taxon>
        <taxon>Zea</taxon>
    </lineage>
</organism>
<dbReference type="GO" id="GO:0003714">
    <property type="term" value="F:transcription corepressor activity"/>
    <property type="evidence" value="ECO:0007669"/>
    <property type="project" value="InterPro"/>
</dbReference>
<dbReference type="EnsemblPlants" id="Zm00001eb101310_T001">
    <property type="protein sequence ID" value="Zm00001eb101310_P001"/>
    <property type="gene ID" value="Zm00001eb101310"/>
</dbReference>
<name>A0A804MP23_MAIZE</name>
<reference evidence="1" key="2">
    <citation type="submission" date="2019-07" db="EMBL/GenBank/DDBJ databases">
        <authorList>
            <person name="Seetharam A."/>
            <person name="Woodhouse M."/>
            <person name="Cannon E."/>
        </authorList>
    </citation>
    <scope>NUCLEOTIDE SEQUENCE [LARGE SCALE GENOMIC DNA]</scope>
    <source>
        <strain evidence="1">cv. B73</strain>
    </source>
</reference>
<keyword evidence="2" id="KW-1185">Reference proteome</keyword>
<dbReference type="InParanoid" id="A0A804MP23"/>